<dbReference type="Proteomes" id="UP000077355">
    <property type="component" value="Unassembled WGS sequence"/>
</dbReference>
<evidence type="ECO:0000313" key="2">
    <source>
        <dbReference type="Proteomes" id="UP000077355"/>
    </source>
</evidence>
<dbReference type="AlphaFoldDB" id="A0A162QH07"/>
<organism evidence="1 2">
    <name type="scientific">Paenibacillus antarcticus</name>
    <dbReference type="NCBI Taxonomy" id="253703"/>
    <lineage>
        <taxon>Bacteria</taxon>
        <taxon>Bacillati</taxon>
        <taxon>Bacillota</taxon>
        <taxon>Bacilli</taxon>
        <taxon>Bacillales</taxon>
        <taxon>Paenibacillaceae</taxon>
        <taxon>Paenibacillus</taxon>
    </lineage>
</organism>
<dbReference type="OrthoDB" id="2657913at2"/>
<dbReference type="EMBL" id="LVJI01000001">
    <property type="protein sequence ID" value="OAB48480.1"/>
    <property type="molecule type" value="Genomic_DNA"/>
</dbReference>
<reference evidence="1 2" key="1">
    <citation type="submission" date="2016-03" db="EMBL/GenBank/DDBJ databases">
        <title>Draft genome sequence of Paenibacillus antarcticus CECT 5836.</title>
        <authorList>
            <person name="Shin S.-K."/>
            <person name="Yi H."/>
        </authorList>
    </citation>
    <scope>NUCLEOTIDE SEQUENCE [LARGE SCALE GENOMIC DNA]</scope>
    <source>
        <strain evidence="1 2">CECT 5836</strain>
    </source>
</reference>
<dbReference type="InterPro" id="IPR018247">
    <property type="entry name" value="EF_Hand_1_Ca_BS"/>
</dbReference>
<gene>
    <name evidence="1" type="ORF">PBAT_02275</name>
</gene>
<accession>A0A162QH07</accession>
<evidence type="ECO:0000313" key="1">
    <source>
        <dbReference type="EMBL" id="OAB48480.1"/>
    </source>
</evidence>
<sequence>MSETVKAKTFWVWTDKAEAKNPARSRSGEPIWEDKRYEAPQWMIDQGLIQDAGDVDKEGQMSIFDLMG</sequence>
<dbReference type="PROSITE" id="PS00018">
    <property type="entry name" value="EF_HAND_1"/>
    <property type="match status" value="1"/>
</dbReference>
<protein>
    <submittedName>
        <fullName evidence="1">Uncharacterized protein</fullName>
    </submittedName>
</protein>
<name>A0A162QH07_9BACL</name>
<keyword evidence="2" id="KW-1185">Reference proteome</keyword>
<proteinExistence type="predicted"/>
<comment type="caution">
    <text evidence="1">The sequence shown here is derived from an EMBL/GenBank/DDBJ whole genome shotgun (WGS) entry which is preliminary data.</text>
</comment>
<dbReference type="RefSeq" id="WP_068646113.1">
    <property type="nucleotide sequence ID" value="NZ_CP043611.1"/>
</dbReference>